<comment type="caution">
    <text evidence="4">The sequence shown here is derived from an EMBL/GenBank/DDBJ whole genome shotgun (WGS) entry which is preliminary data.</text>
</comment>
<evidence type="ECO:0000256" key="2">
    <source>
        <dbReference type="SAM" id="MobiDB-lite"/>
    </source>
</evidence>
<feature type="region of interest" description="Disordered" evidence="2">
    <location>
        <begin position="1"/>
        <end position="86"/>
    </location>
</feature>
<evidence type="ECO:0000313" key="4">
    <source>
        <dbReference type="EMBL" id="KAF7783400.1"/>
    </source>
</evidence>
<organism evidence="4 5">
    <name type="scientific">Agaricus bisporus var. burnettii</name>
    <dbReference type="NCBI Taxonomy" id="192524"/>
    <lineage>
        <taxon>Eukaryota</taxon>
        <taxon>Fungi</taxon>
        <taxon>Dikarya</taxon>
        <taxon>Basidiomycota</taxon>
        <taxon>Agaricomycotina</taxon>
        <taxon>Agaricomycetes</taxon>
        <taxon>Agaricomycetidae</taxon>
        <taxon>Agaricales</taxon>
        <taxon>Agaricineae</taxon>
        <taxon>Agaricaceae</taxon>
        <taxon>Agaricus</taxon>
    </lineage>
</organism>
<dbReference type="AlphaFoldDB" id="A0A8H7F9V7"/>
<dbReference type="EMBL" id="JABXXO010000002">
    <property type="protein sequence ID" value="KAF7783400.1"/>
    <property type="molecule type" value="Genomic_DNA"/>
</dbReference>
<dbReference type="Pfam" id="PF24883">
    <property type="entry name" value="NPHP3_N"/>
    <property type="match status" value="1"/>
</dbReference>
<gene>
    <name evidence="4" type="ORF">Agabi119p4_1424</name>
</gene>
<reference evidence="4 5" key="1">
    <citation type="journal article" name="Sci. Rep.">
        <title>Telomere-to-telomere assembled and centromere annotated genomes of the two main subspecies of the button mushroom Agaricus bisporus reveal especially polymorphic chromosome ends.</title>
        <authorList>
            <person name="Sonnenberg A.S.M."/>
            <person name="Sedaghat-Telgerd N."/>
            <person name="Lavrijssen B."/>
            <person name="Ohm R.A."/>
            <person name="Hendrickx P.M."/>
            <person name="Scholtmeijer K."/>
            <person name="Baars J.J.P."/>
            <person name="van Peer A."/>
        </authorList>
    </citation>
    <scope>NUCLEOTIDE SEQUENCE [LARGE SCALE GENOMIC DNA]</scope>
    <source>
        <strain evidence="4 5">H119_p4</strain>
    </source>
</reference>
<dbReference type="InterPro" id="IPR056884">
    <property type="entry name" value="NPHP3-like_N"/>
</dbReference>
<dbReference type="Proteomes" id="UP000629468">
    <property type="component" value="Unassembled WGS sequence"/>
</dbReference>
<feature type="compositionally biased region" description="Low complexity" evidence="2">
    <location>
        <begin position="20"/>
        <end position="53"/>
    </location>
</feature>
<keyword evidence="1" id="KW-0677">Repeat</keyword>
<sequence length="578" mass="64125">MPASSFPRPRFLHFRRSRSRSSNPPLADATPTSSVDDTSRSSSSRPPSRLSFSSERDVNAAPSTSRPSDRGDSSHPRNFTGRLLDNSTLDDFGCQLSWASRPVTSIDAASSNTVHVPSPHGSVVQHTTRLAPPSDHTDSVQAQQPSASPRLPYIQATESQRSFSSRLPIPPSDQDLPPQQYQNQGIFTQAHNFTVKGSTFVDGNVNLTNNFSTTYSSNTTSNDFMDKLLKETIPGAASDSSARDPPPRCHPGTRLAILDRCLYFIAHCSGEKKMRWVVGAAGVGKSAIMQNVTESPKLQVTCHVSVFFSINGRNDGTKAIITLSYQLAAKFAPYRQLIEPEIARDPSLLRSSMSVQFNKFIIEPFVHKPQILNSAERILIIIDGLDECNKRDTQLELLRLISDFCITYPSSPLVWLIASRPERHITSFFTAANVMPVYEKEEIPVDSGEGRADVERFLREKLNQIKICSDSFDPHSEWPEERHLWKLASVSDGLFAYAHTVVGYIEDSNIGNPASQLSDVLNMIDNLPMTGIRREDHPMARLDVLYAWILSKVPDRVMIHAQTHTGIGIRLGWGLDNG</sequence>
<feature type="compositionally biased region" description="Basic residues" evidence="2">
    <location>
        <begin position="10"/>
        <end position="19"/>
    </location>
</feature>
<dbReference type="PANTHER" id="PTHR10039:SF14">
    <property type="entry name" value="NACHT DOMAIN-CONTAINING PROTEIN"/>
    <property type="match status" value="1"/>
</dbReference>
<dbReference type="PANTHER" id="PTHR10039">
    <property type="entry name" value="AMELOGENIN"/>
    <property type="match status" value="1"/>
</dbReference>
<accession>A0A8H7F9V7</accession>
<dbReference type="InterPro" id="IPR027417">
    <property type="entry name" value="P-loop_NTPase"/>
</dbReference>
<evidence type="ECO:0000259" key="3">
    <source>
        <dbReference type="Pfam" id="PF24883"/>
    </source>
</evidence>
<name>A0A8H7F9V7_AGABI</name>
<protein>
    <recommendedName>
        <fullName evidence="3">Nephrocystin 3-like N-terminal domain-containing protein</fullName>
    </recommendedName>
</protein>
<evidence type="ECO:0000313" key="5">
    <source>
        <dbReference type="Proteomes" id="UP000629468"/>
    </source>
</evidence>
<feature type="region of interest" description="Disordered" evidence="2">
    <location>
        <begin position="110"/>
        <end position="152"/>
    </location>
</feature>
<dbReference type="Gene3D" id="3.40.50.300">
    <property type="entry name" value="P-loop containing nucleotide triphosphate hydrolases"/>
    <property type="match status" value="1"/>
</dbReference>
<proteinExistence type="predicted"/>
<feature type="domain" description="Nephrocystin 3-like N-terminal" evidence="3">
    <location>
        <begin position="269"/>
        <end position="420"/>
    </location>
</feature>
<evidence type="ECO:0000256" key="1">
    <source>
        <dbReference type="ARBA" id="ARBA00022737"/>
    </source>
</evidence>
<dbReference type="SUPFAM" id="SSF52540">
    <property type="entry name" value="P-loop containing nucleoside triphosphate hydrolases"/>
    <property type="match status" value="1"/>
</dbReference>